<dbReference type="KEGG" id="paln:B0W48_00990"/>
<organism evidence="2 3">
    <name type="scientific">Pseudoalteromonas aliena</name>
    <dbReference type="NCBI Taxonomy" id="247523"/>
    <lineage>
        <taxon>Bacteria</taxon>
        <taxon>Pseudomonadati</taxon>
        <taxon>Pseudomonadota</taxon>
        <taxon>Gammaproteobacteria</taxon>
        <taxon>Alteromonadales</taxon>
        <taxon>Pseudoalteromonadaceae</taxon>
        <taxon>Pseudoalteromonas</taxon>
    </lineage>
</organism>
<dbReference type="AlphaFoldDB" id="A0A1Q2GTN3"/>
<evidence type="ECO:0000256" key="1">
    <source>
        <dbReference type="SAM" id="SignalP"/>
    </source>
</evidence>
<reference evidence="2 3" key="1">
    <citation type="submission" date="2017-02" db="EMBL/GenBank/DDBJ databases">
        <title>Complete genome sequence of the cold-active Pseudoalteromonas aliena strain EH1 isolated from Arctic seawater.</title>
        <authorList>
            <person name="Kim E."/>
            <person name="Heo E."/>
            <person name="Kim H."/>
            <person name="Kim D."/>
        </authorList>
    </citation>
    <scope>NUCLEOTIDE SEQUENCE [LARGE SCALE GENOMIC DNA]</scope>
    <source>
        <strain evidence="2 3">EH1</strain>
    </source>
</reference>
<gene>
    <name evidence="2" type="ORF">B0W48_00990</name>
</gene>
<keyword evidence="1" id="KW-0732">Signal</keyword>
<proteinExistence type="predicted"/>
<sequence length="170" mass="18619">MKNLLIAIALITGAGSSYAEEQTNSLNVDQKMVTLNETDFRPVVVSWANRDVVTGYEALIDITGTKSSLIFNANGEISARWFASNFAMTTKLSCNGIPIGMSKVYGQRKAGQSIPAKPAITELRHNLDGCEQLKVELFKEGSLSRQFYTRIQKISLSISVQALDITQGEI</sequence>
<dbReference type="Proteomes" id="UP000188243">
    <property type="component" value="Chromosome"/>
</dbReference>
<dbReference type="EMBL" id="CP019628">
    <property type="protein sequence ID" value="AQP98488.1"/>
    <property type="molecule type" value="Genomic_DNA"/>
</dbReference>
<feature type="chain" id="PRO_5010361681" evidence="1">
    <location>
        <begin position="20"/>
        <end position="170"/>
    </location>
</feature>
<evidence type="ECO:0000313" key="2">
    <source>
        <dbReference type="EMBL" id="AQP98488.1"/>
    </source>
</evidence>
<name>A0A1Q2GTN3_9GAMM</name>
<feature type="signal peptide" evidence="1">
    <location>
        <begin position="1"/>
        <end position="19"/>
    </location>
</feature>
<dbReference type="RefSeq" id="WP_077535222.1">
    <property type="nucleotide sequence ID" value="NZ_CANLYY010000021.1"/>
</dbReference>
<accession>A0A1Q2GTN3</accession>
<evidence type="ECO:0000313" key="3">
    <source>
        <dbReference type="Proteomes" id="UP000188243"/>
    </source>
</evidence>
<protein>
    <submittedName>
        <fullName evidence="2">Uncharacterized protein</fullName>
    </submittedName>
</protein>
<dbReference type="STRING" id="247523.B0W48_00990"/>